<accession>A0ABY8JYC8</accession>
<sequence length="56" mass="6161">MTSAGYRCPRYGGDALPTVEWTTLRFLRQRTATHLEDLRSALAALPARLAASVGDR</sequence>
<proteinExistence type="predicted"/>
<dbReference type="Proteomes" id="UP001216440">
    <property type="component" value="Chromosome"/>
</dbReference>
<gene>
    <name evidence="1" type="ORF">PYS65_01980</name>
</gene>
<name>A0ABY8JYC8_9ACTN</name>
<keyword evidence="2" id="KW-1185">Reference proteome</keyword>
<evidence type="ECO:0000313" key="1">
    <source>
        <dbReference type="EMBL" id="WGD39037.1"/>
    </source>
</evidence>
<evidence type="ECO:0000313" key="2">
    <source>
        <dbReference type="Proteomes" id="UP001216440"/>
    </source>
</evidence>
<organism evidence="1 2">
    <name type="scientific">Streptomyces cathayae</name>
    <dbReference type="NCBI Taxonomy" id="3031124"/>
    <lineage>
        <taxon>Bacteria</taxon>
        <taxon>Bacillati</taxon>
        <taxon>Actinomycetota</taxon>
        <taxon>Actinomycetes</taxon>
        <taxon>Kitasatosporales</taxon>
        <taxon>Streptomycetaceae</taxon>
        <taxon>Streptomyces</taxon>
    </lineage>
</organism>
<protein>
    <submittedName>
        <fullName evidence="1">Uncharacterized protein</fullName>
    </submittedName>
</protein>
<dbReference type="EMBL" id="CP121682">
    <property type="protein sequence ID" value="WGD39037.1"/>
    <property type="molecule type" value="Genomic_DNA"/>
</dbReference>
<reference evidence="1 2" key="1">
    <citation type="submission" date="2023-03" db="EMBL/GenBank/DDBJ databases">
        <authorList>
            <person name="Mo P."/>
        </authorList>
    </citation>
    <scope>NUCLEOTIDE SEQUENCE [LARGE SCALE GENOMIC DNA]</scope>
    <source>
        <strain evidence="1 2">HUAS 5</strain>
    </source>
</reference>